<dbReference type="OrthoDB" id="2581982at2759"/>
<feature type="transmembrane region" description="Helical" evidence="4">
    <location>
        <begin position="251"/>
        <end position="271"/>
    </location>
</feature>
<protein>
    <recommendedName>
        <fullName evidence="5">Major facilitator superfamily (MFS) profile domain-containing protein</fullName>
    </recommendedName>
</protein>
<organism evidence="6 7">
    <name type="scientific">Naganishia liquefaciens</name>
    <dbReference type="NCBI Taxonomy" id="104408"/>
    <lineage>
        <taxon>Eukaryota</taxon>
        <taxon>Fungi</taxon>
        <taxon>Dikarya</taxon>
        <taxon>Basidiomycota</taxon>
        <taxon>Agaricomycotina</taxon>
        <taxon>Tremellomycetes</taxon>
        <taxon>Filobasidiales</taxon>
        <taxon>Filobasidiaceae</taxon>
        <taxon>Naganishia</taxon>
    </lineage>
</organism>
<dbReference type="Pfam" id="PF07690">
    <property type="entry name" value="MFS_1"/>
    <property type="match status" value="1"/>
</dbReference>
<proteinExistence type="inferred from homology"/>
<dbReference type="AlphaFoldDB" id="A0A8H3TPA3"/>
<dbReference type="EMBL" id="BLZA01000007">
    <property type="protein sequence ID" value="GHJ84438.1"/>
    <property type="molecule type" value="Genomic_DNA"/>
</dbReference>
<feature type="transmembrane region" description="Helical" evidence="4">
    <location>
        <begin position="458"/>
        <end position="479"/>
    </location>
</feature>
<evidence type="ECO:0000256" key="1">
    <source>
        <dbReference type="ARBA" id="ARBA00004141"/>
    </source>
</evidence>
<dbReference type="GO" id="GO:0022857">
    <property type="term" value="F:transmembrane transporter activity"/>
    <property type="evidence" value="ECO:0007669"/>
    <property type="project" value="InterPro"/>
</dbReference>
<evidence type="ECO:0000313" key="6">
    <source>
        <dbReference type="EMBL" id="GHJ84438.1"/>
    </source>
</evidence>
<dbReference type="Gene3D" id="1.20.1250.20">
    <property type="entry name" value="MFS general substrate transporter like domains"/>
    <property type="match status" value="2"/>
</dbReference>
<dbReference type="Proteomes" id="UP000620104">
    <property type="component" value="Unassembled WGS sequence"/>
</dbReference>
<name>A0A8H3TPA3_9TREE</name>
<feature type="compositionally biased region" description="Basic and acidic residues" evidence="3">
    <location>
        <begin position="36"/>
        <end position="53"/>
    </location>
</feature>
<feature type="transmembrane region" description="Helical" evidence="4">
    <location>
        <begin position="184"/>
        <end position="207"/>
    </location>
</feature>
<dbReference type="InterPro" id="IPR036259">
    <property type="entry name" value="MFS_trans_sf"/>
</dbReference>
<dbReference type="PANTHER" id="PTHR11360">
    <property type="entry name" value="MONOCARBOXYLATE TRANSPORTER"/>
    <property type="match status" value="1"/>
</dbReference>
<comment type="caution">
    <text evidence="6">The sequence shown here is derived from an EMBL/GenBank/DDBJ whole genome shotgun (WGS) entry which is preliminary data.</text>
</comment>
<dbReference type="InterPro" id="IPR011701">
    <property type="entry name" value="MFS"/>
</dbReference>
<gene>
    <name evidence="6" type="ORF">NliqN6_0840</name>
</gene>
<feature type="transmembrane region" description="Helical" evidence="4">
    <location>
        <begin position="340"/>
        <end position="360"/>
    </location>
</feature>
<feature type="transmembrane region" description="Helical" evidence="4">
    <location>
        <begin position="372"/>
        <end position="401"/>
    </location>
</feature>
<feature type="transmembrane region" description="Helical" evidence="4">
    <location>
        <begin position="128"/>
        <end position="147"/>
    </location>
</feature>
<sequence length="492" mass="53238">MVQTDGQQPILYVEDGSMTVLPAGEPPARQTSALSHDFKSKIEPDLADGTREKDGLAYEREAPSVGDDDAGNAMAALEKQEKAPFPEGGRQAWLTILGTFCCTMITFGVLNTYGVYQAYFKQTYLADYSNFAINWIGTVQYVGIFGLGLPMGKLFDLGFFRPCFLIGAVCLTASQLGLSFANSFATLFISQGLFMGIGMGIIFNMAIPCPSHWFLKRRGMALGLVAAGSSTGGVCFPIMIQRLIPRIGFGWSMRVLFFIEIAMLTIAWFTIRTRLPPAIDVRDKSKGGWSQVKWIDLQAFKNPAYTMIVIGFGLVVFGLYTPFTYMDVFTSHYQIPANGYFLSIMNAASMFGRILPGFIADKIGRTNTIIPFLTLAGVLLFIFPLCTSLGGLVPFAILYGFASGGHVSLQPAVVAQLGPTESVGVRVGNMIAFQALGSVCQPFVGLILGGDPSTGYRWWGACSFSGALVLAGAFCLVIGRRFALAGKWIGKI</sequence>
<keyword evidence="4" id="KW-1133">Transmembrane helix</keyword>
<keyword evidence="4" id="KW-0812">Transmembrane</keyword>
<keyword evidence="7" id="KW-1185">Reference proteome</keyword>
<feature type="transmembrane region" description="Helical" evidence="4">
    <location>
        <begin position="92"/>
        <end position="116"/>
    </location>
</feature>
<keyword evidence="4" id="KW-0472">Membrane</keyword>
<feature type="transmembrane region" description="Helical" evidence="4">
    <location>
        <begin position="219"/>
        <end position="239"/>
    </location>
</feature>
<evidence type="ECO:0000256" key="4">
    <source>
        <dbReference type="SAM" id="Phobius"/>
    </source>
</evidence>
<feature type="transmembrane region" description="Helical" evidence="4">
    <location>
        <begin position="159"/>
        <end position="178"/>
    </location>
</feature>
<evidence type="ECO:0000256" key="3">
    <source>
        <dbReference type="SAM" id="MobiDB-lite"/>
    </source>
</evidence>
<evidence type="ECO:0000259" key="5">
    <source>
        <dbReference type="PROSITE" id="PS50850"/>
    </source>
</evidence>
<dbReference type="InterPro" id="IPR020846">
    <property type="entry name" value="MFS_dom"/>
</dbReference>
<comment type="similarity">
    <text evidence="2">Belongs to the major facilitator superfamily. Monocarboxylate porter (TC 2.A.1.13) family.</text>
</comment>
<reference evidence="6" key="1">
    <citation type="submission" date="2020-07" db="EMBL/GenBank/DDBJ databases">
        <title>Draft Genome Sequence of a Deep-Sea Yeast, Naganishia (Cryptococcus) liquefaciens strain N6.</title>
        <authorList>
            <person name="Han Y.W."/>
            <person name="Kajitani R."/>
            <person name="Morimoto H."/>
            <person name="Parhat M."/>
            <person name="Tsubouchi H."/>
            <person name="Bakenova O."/>
            <person name="Ogata M."/>
            <person name="Argunhan B."/>
            <person name="Aoki R."/>
            <person name="Kajiwara S."/>
            <person name="Itoh T."/>
            <person name="Iwasaki H."/>
        </authorList>
    </citation>
    <scope>NUCLEOTIDE SEQUENCE</scope>
    <source>
        <strain evidence="6">N6</strain>
    </source>
</reference>
<accession>A0A8H3TPA3</accession>
<dbReference type="GO" id="GO:0016020">
    <property type="term" value="C:membrane"/>
    <property type="evidence" value="ECO:0007669"/>
    <property type="project" value="UniProtKB-SubCell"/>
</dbReference>
<comment type="subcellular location">
    <subcellularLocation>
        <location evidence="1">Membrane</location>
        <topology evidence="1">Multi-pass membrane protein</topology>
    </subcellularLocation>
</comment>
<feature type="region of interest" description="Disordered" evidence="3">
    <location>
        <begin position="19"/>
        <end position="53"/>
    </location>
</feature>
<evidence type="ECO:0000313" key="7">
    <source>
        <dbReference type="Proteomes" id="UP000620104"/>
    </source>
</evidence>
<dbReference type="PROSITE" id="PS50850">
    <property type="entry name" value="MFS"/>
    <property type="match status" value="1"/>
</dbReference>
<dbReference type="PANTHER" id="PTHR11360:SF234">
    <property type="entry name" value="MFS-TYPE TRANSPORTER DBAD-RELATED"/>
    <property type="match status" value="1"/>
</dbReference>
<dbReference type="SUPFAM" id="SSF103473">
    <property type="entry name" value="MFS general substrate transporter"/>
    <property type="match status" value="1"/>
</dbReference>
<evidence type="ECO:0000256" key="2">
    <source>
        <dbReference type="ARBA" id="ARBA00006727"/>
    </source>
</evidence>
<feature type="transmembrane region" description="Helical" evidence="4">
    <location>
        <begin position="303"/>
        <end position="320"/>
    </location>
</feature>
<dbReference type="InterPro" id="IPR050327">
    <property type="entry name" value="Proton-linked_MCT"/>
</dbReference>
<feature type="domain" description="Major facilitator superfamily (MFS) profile" evidence="5">
    <location>
        <begin position="92"/>
        <end position="483"/>
    </location>
</feature>